<evidence type="ECO:0000256" key="2">
    <source>
        <dbReference type="ARBA" id="ARBA00022676"/>
    </source>
</evidence>
<dbReference type="EMBL" id="MIJE01000011">
    <property type="protein sequence ID" value="OEF97551.1"/>
    <property type="molecule type" value="Genomic_DNA"/>
</dbReference>
<dbReference type="AlphaFoldDB" id="A0A1E5G3D1"/>
<organism evidence="7 8">
    <name type="scientific">Desulfuribacillus alkaliarsenatis</name>
    <dbReference type="NCBI Taxonomy" id="766136"/>
    <lineage>
        <taxon>Bacteria</taxon>
        <taxon>Bacillati</taxon>
        <taxon>Bacillota</taxon>
        <taxon>Desulfuribacillia</taxon>
        <taxon>Desulfuribacillales</taxon>
        <taxon>Desulfuribacillaceae</taxon>
        <taxon>Desulfuribacillus</taxon>
    </lineage>
</organism>
<dbReference type="UniPathway" id="UPA00602">
    <property type="reaction ID" value="UER00658"/>
</dbReference>
<keyword evidence="1 5" id="KW-0963">Cytoplasm</keyword>
<name>A0A1E5G3D1_9FIRM</name>
<evidence type="ECO:0000256" key="3">
    <source>
        <dbReference type="ARBA" id="ARBA00022679"/>
    </source>
</evidence>
<evidence type="ECO:0000256" key="6">
    <source>
        <dbReference type="NCBIfam" id="TIGR01744"/>
    </source>
</evidence>
<comment type="caution">
    <text evidence="7">The sequence shown here is derived from an EMBL/GenBank/DDBJ whole genome shotgun (WGS) entry which is preliminary data.</text>
</comment>
<proteinExistence type="inferred from homology"/>
<keyword evidence="2 5" id="KW-0328">Glycosyltransferase</keyword>
<dbReference type="EC" id="2.4.2.22" evidence="5 6"/>
<dbReference type="InterPro" id="IPR010079">
    <property type="entry name" value="Xanthine_PRibTrfase"/>
</dbReference>
<dbReference type="RefSeq" id="WP_069642949.1">
    <property type="nucleotide sequence ID" value="NZ_MIJE01000011.1"/>
</dbReference>
<feature type="binding site" evidence="5">
    <location>
        <begin position="129"/>
        <end position="133"/>
    </location>
    <ligand>
        <name>5-phospho-alpha-D-ribose 1-diphosphate</name>
        <dbReference type="ChEBI" id="CHEBI:58017"/>
    </ligand>
</feature>
<dbReference type="STRING" id="766136.BHF68_04920"/>
<dbReference type="Proteomes" id="UP000094296">
    <property type="component" value="Unassembled WGS sequence"/>
</dbReference>
<feature type="binding site" evidence="5">
    <location>
        <position position="20"/>
    </location>
    <ligand>
        <name>xanthine</name>
        <dbReference type="ChEBI" id="CHEBI:17712"/>
    </ligand>
</feature>
<dbReference type="NCBIfam" id="TIGR01744">
    <property type="entry name" value="XPRTase"/>
    <property type="match status" value="1"/>
</dbReference>
<dbReference type="CDD" id="cd06223">
    <property type="entry name" value="PRTases_typeI"/>
    <property type="match status" value="1"/>
</dbReference>
<comment type="subcellular location">
    <subcellularLocation>
        <location evidence="5">Cytoplasm</location>
    </subcellularLocation>
</comment>
<dbReference type="GO" id="GO:0006166">
    <property type="term" value="P:purine ribonucleoside salvage"/>
    <property type="evidence" value="ECO:0007669"/>
    <property type="project" value="UniProtKB-KW"/>
</dbReference>
<dbReference type="PANTHER" id="PTHR43864">
    <property type="entry name" value="HYPOXANTHINE/GUANINE PHOSPHORIBOSYLTRANSFERASE"/>
    <property type="match status" value="1"/>
</dbReference>
<dbReference type="GO" id="GO:0005737">
    <property type="term" value="C:cytoplasm"/>
    <property type="evidence" value="ECO:0007669"/>
    <property type="project" value="UniProtKB-SubCell"/>
</dbReference>
<evidence type="ECO:0000313" key="8">
    <source>
        <dbReference type="Proteomes" id="UP000094296"/>
    </source>
</evidence>
<dbReference type="InterPro" id="IPR050118">
    <property type="entry name" value="Pur/Pyrimidine_PRTase"/>
</dbReference>
<dbReference type="PANTHER" id="PTHR43864:SF1">
    <property type="entry name" value="XANTHINE PHOSPHORIBOSYLTRANSFERASE"/>
    <property type="match status" value="1"/>
</dbReference>
<reference evidence="7 8" key="1">
    <citation type="submission" date="2016-09" db="EMBL/GenBank/DDBJ databases">
        <title>Draft genome sequence for the type strain of Desulfuribacillus alkaliarsenatis AHT28, an obligately anaerobic, sulfidogenic bacterium isolated from Russian soda lake sediments.</title>
        <authorList>
            <person name="Abin C.A."/>
            <person name="Hollibaugh J.T."/>
        </authorList>
    </citation>
    <scope>NUCLEOTIDE SEQUENCE [LARGE SCALE GENOMIC DNA]</scope>
    <source>
        <strain evidence="7 8">AHT28</strain>
    </source>
</reference>
<dbReference type="InterPro" id="IPR029057">
    <property type="entry name" value="PRTase-like"/>
</dbReference>
<dbReference type="GO" id="GO:0000310">
    <property type="term" value="F:xanthine phosphoribosyltransferase activity"/>
    <property type="evidence" value="ECO:0007669"/>
    <property type="project" value="UniProtKB-UniRule"/>
</dbReference>
<protein>
    <recommendedName>
        <fullName evidence="5 6">Xanthine phosphoribosyltransferase</fullName>
        <shortName evidence="5">XPRTase</shortName>
        <ecNumber evidence="5 6">2.4.2.22</ecNumber>
    </recommendedName>
</protein>
<keyword evidence="8" id="KW-1185">Reference proteome</keyword>
<comment type="catalytic activity">
    <reaction evidence="5">
        <text>XMP + diphosphate = xanthine + 5-phospho-alpha-D-ribose 1-diphosphate</text>
        <dbReference type="Rhea" id="RHEA:10800"/>
        <dbReference type="ChEBI" id="CHEBI:17712"/>
        <dbReference type="ChEBI" id="CHEBI:33019"/>
        <dbReference type="ChEBI" id="CHEBI:57464"/>
        <dbReference type="ChEBI" id="CHEBI:58017"/>
        <dbReference type="EC" id="2.4.2.22"/>
    </reaction>
</comment>
<feature type="binding site" evidence="5">
    <location>
        <position position="157"/>
    </location>
    <ligand>
        <name>xanthine</name>
        <dbReference type="ChEBI" id="CHEBI:17712"/>
    </ligand>
</feature>
<dbReference type="GO" id="GO:0046110">
    <property type="term" value="P:xanthine metabolic process"/>
    <property type="evidence" value="ECO:0007669"/>
    <property type="project" value="UniProtKB-UniRule"/>
</dbReference>
<dbReference type="InterPro" id="IPR000836">
    <property type="entry name" value="PRTase_dom"/>
</dbReference>
<comment type="similarity">
    <text evidence="5">Belongs to the purine/pyrimidine phosphoribosyltransferase family. Xpt subfamily.</text>
</comment>
<gene>
    <name evidence="5" type="primary">xpt</name>
    <name evidence="7" type="ORF">BHF68_04920</name>
</gene>
<evidence type="ECO:0000256" key="1">
    <source>
        <dbReference type="ARBA" id="ARBA00022490"/>
    </source>
</evidence>
<keyword evidence="3 5" id="KW-0808">Transferase</keyword>
<comment type="subunit">
    <text evidence="5">Homodimer.</text>
</comment>
<dbReference type="GO" id="GO:0032265">
    <property type="term" value="P:XMP salvage"/>
    <property type="evidence" value="ECO:0007669"/>
    <property type="project" value="UniProtKB-UniRule"/>
</dbReference>
<evidence type="ECO:0000313" key="7">
    <source>
        <dbReference type="EMBL" id="OEF97551.1"/>
    </source>
</evidence>
<sequence>MESLKEKILIDGIALSEDVLKVDSFLNHQLDPELMVDIGKEFAKRVEGGKKVTKILTIEASGIAAALTTGLELGVPVLFARKKKSITMTDDNYVSQVYSFTKKEESDITVAKRFLNEDDHVLIVDDFLARGAAAFGLISIVEQAGASLAGVGIIIEKAFQDGGTKLREAGHPVYSLVRIQSLEKGKVYFVEEE</sequence>
<comment type="function">
    <text evidence="5">Converts the preformed base xanthine, a product of nucleic acid breakdown, to xanthosine 5'-monophosphate (XMP), so it can be reused for RNA or DNA synthesis.</text>
</comment>
<comment type="pathway">
    <text evidence="5">Purine metabolism; XMP biosynthesis via salvage pathway; XMP from xanthine: step 1/1.</text>
</comment>
<evidence type="ECO:0000256" key="4">
    <source>
        <dbReference type="ARBA" id="ARBA00022726"/>
    </source>
</evidence>
<keyword evidence="4 5" id="KW-0660">Purine salvage</keyword>
<dbReference type="HAMAP" id="MF_01184">
    <property type="entry name" value="XPRTase"/>
    <property type="match status" value="1"/>
</dbReference>
<feature type="binding site" evidence="5">
    <location>
        <position position="27"/>
    </location>
    <ligand>
        <name>xanthine</name>
        <dbReference type="ChEBI" id="CHEBI:17712"/>
    </ligand>
</feature>
<dbReference type="NCBIfam" id="NF006671">
    <property type="entry name" value="PRK09219.1"/>
    <property type="match status" value="1"/>
</dbReference>
<dbReference type="SUPFAM" id="SSF53271">
    <property type="entry name" value="PRTase-like"/>
    <property type="match status" value="1"/>
</dbReference>
<evidence type="ECO:0000256" key="5">
    <source>
        <dbReference type="HAMAP-Rule" id="MF_01184"/>
    </source>
</evidence>
<dbReference type="Gene3D" id="3.40.50.2020">
    <property type="match status" value="1"/>
</dbReference>
<dbReference type="OrthoDB" id="9790678at2"/>
<accession>A0A1E5G3D1</accession>